<keyword evidence="4" id="KW-1185">Reference proteome</keyword>
<dbReference type="PRINTS" id="PR00080">
    <property type="entry name" value="SDRFAMILY"/>
</dbReference>
<dbReference type="InterPro" id="IPR036291">
    <property type="entry name" value="NAD(P)-bd_dom_sf"/>
</dbReference>
<dbReference type="CDD" id="cd05233">
    <property type="entry name" value="SDR_c"/>
    <property type="match status" value="1"/>
</dbReference>
<evidence type="ECO:0000313" key="3">
    <source>
        <dbReference type="EMBL" id="BBC30429.1"/>
    </source>
</evidence>
<comment type="similarity">
    <text evidence="1">Belongs to the short-chain dehydrogenases/reductases (SDR) family.</text>
</comment>
<dbReference type="RefSeq" id="WP_286249020.1">
    <property type="nucleotide sequence ID" value="NZ_AP018448.1"/>
</dbReference>
<accession>A0ABM7F3L3</accession>
<reference evidence="3 4" key="1">
    <citation type="journal article" date="2010" name="ChemBioChem">
        <title>Cloning and characterization of the biosynthetic gene cluster of 16-membered macrolide antibiotic FD-891: involvement of a dual functional cytochrome P450 monooxygenase catalyzing epoxidation and hydroxylation.</title>
        <authorList>
            <person name="Kudo F."/>
            <person name="Motegi A."/>
            <person name="Mizoue K."/>
            <person name="Eguchi T."/>
        </authorList>
    </citation>
    <scope>NUCLEOTIDE SEQUENCE [LARGE SCALE GENOMIC DNA]</scope>
    <source>
        <strain evidence="3 4">A-8890</strain>
    </source>
</reference>
<dbReference type="InterPro" id="IPR020904">
    <property type="entry name" value="Sc_DH/Rdtase_CS"/>
</dbReference>
<dbReference type="InterPro" id="IPR002347">
    <property type="entry name" value="SDR_fam"/>
</dbReference>
<dbReference type="Gene3D" id="3.40.50.720">
    <property type="entry name" value="NAD(P)-binding Rossmann-like Domain"/>
    <property type="match status" value="1"/>
</dbReference>
<organism evidence="3 4">
    <name type="scientific">Streptomyces graminofaciens</name>
    <dbReference type="NCBI Taxonomy" id="68212"/>
    <lineage>
        <taxon>Bacteria</taxon>
        <taxon>Bacillati</taxon>
        <taxon>Actinomycetota</taxon>
        <taxon>Actinomycetes</taxon>
        <taxon>Kitasatosporales</taxon>
        <taxon>Streptomycetaceae</taxon>
        <taxon>Streptomyces</taxon>
    </lineage>
</organism>
<reference evidence="3 4" key="2">
    <citation type="journal article" date="2023" name="ChemBioChem">
        <title>Acyltransferase Domain Exchange between Two Independent Type I Polyketide Synthases in the Same Producer Strain of Macrolide Antibiotics.</title>
        <authorList>
            <person name="Kudo F."/>
            <person name="Kishikawa K."/>
            <person name="Tsuboi K."/>
            <person name="Kido T."/>
            <person name="Usui T."/>
            <person name="Hashimoto J."/>
            <person name="Shin-Ya K."/>
            <person name="Miyanaga A."/>
            <person name="Eguchi T."/>
        </authorList>
    </citation>
    <scope>NUCLEOTIDE SEQUENCE [LARGE SCALE GENOMIC DNA]</scope>
    <source>
        <strain evidence="3 4">A-8890</strain>
    </source>
</reference>
<evidence type="ECO:0000313" key="4">
    <source>
        <dbReference type="Proteomes" id="UP001321542"/>
    </source>
</evidence>
<dbReference type="PROSITE" id="PS00061">
    <property type="entry name" value="ADH_SHORT"/>
    <property type="match status" value="1"/>
</dbReference>
<keyword evidence="2" id="KW-0560">Oxidoreductase</keyword>
<dbReference type="PRINTS" id="PR00081">
    <property type="entry name" value="GDHRDH"/>
</dbReference>
<dbReference type="SUPFAM" id="SSF51735">
    <property type="entry name" value="NAD(P)-binding Rossmann-fold domains"/>
    <property type="match status" value="1"/>
</dbReference>
<name>A0ABM7F3L3_9ACTN</name>
<evidence type="ECO:0000256" key="1">
    <source>
        <dbReference type="ARBA" id="ARBA00006484"/>
    </source>
</evidence>
<proteinExistence type="inferred from homology"/>
<gene>
    <name evidence="3" type="ORF">SGFS_017230</name>
</gene>
<sequence length="247" mass="25195">MRAAVIGPGGIGAEVVRALRSRGHEVVVGCHGSTEAAERLGVPGASVDATEPESCREFFAWAWRTQGPCTAVVNCFGTVAEGPLLKADPKVVDQLLDTNLLGVMNVCRAVAFRMMKAGGGAVVNIGSAASRVGVPGLSGYAAAKGALASFGRAMAAELAPYRITCNTVLPGFVDCGTTAERSEEWKAAVARHVPLGRLGTAADVAALAAHLASPESSYITGQEFVVDGGWTLGSPALARDLMEAGSG</sequence>
<dbReference type="PANTHER" id="PTHR42760:SF133">
    <property type="entry name" value="3-OXOACYL-[ACYL-CARRIER-PROTEIN] REDUCTASE"/>
    <property type="match status" value="1"/>
</dbReference>
<dbReference type="Proteomes" id="UP001321542">
    <property type="component" value="Chromosome"/>
</dbReference>
<dbReference type="Pfam" id="PF13561">
    <property type="entry name" value="adh_short_C2"/>
    <property type="match status" value="1"/>
</dbReference>
<evidence type="ECO:0000256" key="2">
    <source>
        <dbReference type="ARBA" id="ARBA00023002"/>
    </source>
</evidence>
<dbReference type="EMBL" id="AP018448">
    <property type="protein sequence ID" value="BBC30429.1"/>
    <property type="molecule type" value="Genomic_DNA"/>
</dbReference>
<protein>
    <submittedName>
        <fullName evidence="3">Uncharacterized protein</fullName>
    </submittedName>
</protein>
<dbReference type="PANTHER" id="PTHR42760">
    <property type="entry name" value="SHORT-CHAIN DEHYDROGENASES/REDUCTASES FAMILY MEMBER"/>
    <property type="match status" value="1"/>
</dbReference>